<dbReference type="RefSeq" id="WP_087286441.1">
    <property type="nucleotide sequence ID" value="NZ_NFJD01000001.1"/>
</dbReference>
<dbReference type="PANTHER" id="PTHR32438:SF5">
    <property type="entry name" value="4-ALPHA-GLUCANOTRANSFERASE DPE1, CHLOROPLASTIC_AMYLOPLASTIC"/>
    <property type="match status" value="1"/>
</dbReference>
<evidence type="ECO:0000256" key="10">
    <source>
        <dbReference type="RuleBase" id="RU361207"/>
    </source>
</evidence>
<dbReference type="Proteomes" id="UP000196368">
    <property type="component" value="Unassembled WGS sequence"/>
</dbReference>
<dbReference type="OrthoDB" id="9811841at2"/>
<evidence type="ECO:0000256" key="5">
    <source>
        <dbReference type="ARBA" id="ARBA00022676"/>
    </source>
</evidence>
<dbReference type="GO" id="GO:0005975">
    <property type="term" value="P:carbohydrate metabolic process"/>
    <property type="evidence" value="ECO:0007669"/>
    <property type="project" value="InterPro"/>
</dbReference>
<comment type="similarity">
    <text evidence="2 10">Belongs to the disproportionating enzyme family.</text>
</comment>
<evidence type="ECO:0000256" key="6">
    <source>
        <dbReference type="ARBA" id="ARBA00022679"/>
    </source>
</evidence>
<keyword evidence="6 10" id="KW-0808">Transferase</keyword>
<dbReference type="NCBIfam" id="TIGR00217">
    <property type="entry name" value="malQ"/>
    <property type="match status" value="1"/>
</dbReference>
<evidence type="ECO:0000313" key="11">
    <source>
        <dbReference type="EMBL" id="OUO57333.1"/>
    </source>
</evidence>
<keyword evidence="12" id="KW-1185">Reference proteome</keyword>
<evidence type="ECO:0000256" key="7">
    <source>
        <dbReference type="ARBA" id="ARBA00023277"/>
    </source>
</evidence>
<accession>A0A1Y4DDY5</accession>
<dbReference type="PANTHER" id="PTHR32438">
    <property type="entry name" value="4-ALPHA-GLUCANOTRANSFERASE DPE1, CHLOROPLASTIC/AMYLOPLASTIC"/>
    <property type="match status" value="1"/>
</dbReference>
<dbReference type="EC" id="2.4.1.25" evidence="3 10"/>
<organism evidence="11 12">
    <name type="scientific">Candidatus Avelusimicrobium gallicola</name>
    <dbReference type="NCBI Taxonomy" id="2562704"/>
    <lineage>
        <taxon>Bacteria</taxon>
        <taxon>Pseudomonadati</taxon>
        <taxon>Elusimicrobiota</taxon>
        <taxon>Elusimicrobia</taxon>
        <taxon>Elusimicrobiales</taxon>
        <taxon>Elusimicrobiaceae</taxon>
        <taxon>Candidatus Avelusimicrobium</taxon>
    </lineage>
</organism>
<proteinExistence type="inferred from homology"/>
<sequence length="523" mass="60304">MTIQDQVLSSRLNGILLPLSAMKTAGDWGVGDFSSLREWTEFLAAQGAKIIQILPLQETAPGENCPYSALSAFATDPVYADISNVPDVAASPRAQEFIDSISFKIREWHDAPRAPFFAVKQAKLKALWFGYQYFLETQAAANSPRFQAFEAYCAAQAGWLRGYALFRALKEFYKWQTWTQWPEGLRNFEPSAVRAFEAQYREYVHYFSYMQWILDQQLRQAKTFAQEKGVLIFGDIPFGTNLDSAEVWSERANYRLGWEIGAPADQFSKGGQRWGLPAYDWVYQHSHNLDLWRRKIRRVTELYDIFRLDHLVGFFRTYVFAPGDQVGSFDIQGEQNQIDRGYNFLRMVLDEAKGKLPVGEDLGVIPNYVRRMLADLRIPGYKVLRWEREDNGYYREPRNYPQVSLATTSTHDTETVRGWWETMDVHERANIWEMISAQKTDGNVPFNDYSQRAILRRVLDSNSAITLFSWQDIIGTLDRVNTPGTVGENNWTYRSAYTPAQAAQVYAPQLATYRELLKETGRV</sequence>
<protein>
    <recommendedName>
        <fullName evidence="4 10">4-alpha-glucanotransferase</fullName>
        <ecNumber evidence="3 10">2.4.1.25</ecNumber>
    </recommendedName>
    <alternativeName>
        <fullName evidence="8 10">Amylomaltase</fullName>
    </alternativeName>
    <alternativeName>
        <fullName evidence="9 10">Disproportionating enzyme</fullName>
    </alternativeName>
</protein>
<comment type="caution">
    <text evidence="11">The sequence shown here is derived from an EMBL/GenBank/DDBJ whole genome shotgun (WGS) entry which is preliminary data.</text>
</comment>
<evidence type="ECO:0000256" key="2">
    <source>
        <dbReference type="ARBA" id="ARBA00005684"/>
    </source>
</evidence>
<evidence type="ECO:0000256" key="3">
    <source>
        <dbReference type="ARBA" id="ARBA00012560"/>
    </source>
</evidence>
<dbReference type="Pfam" id="PF02446">
    <property type="entry name" value="Glyco_hydro_77"/>
    <property type="match status" value="1"/>
</dbReference>
<name>A0A1Y4DDY5_9BACT</name>
<evidence type="ECO:0000256" key="1">
    <source>
        <dbReference type="ARBA" id="ARBA00000439"/>
    </source>
</evidence>
<evidence type="ECO:0000256" key="9">
    <source>
        <dbReference type="ARBA" id="ARBA00031501"/>
    </source>
</evidence>
<keyword evidence="5 10" id="KW-0328">Glycosyltransferase</keyword>
<dbReference type="GO" id="GO:0004134">
    <property type="term" value="F:4-alpha-glucanotransferase activity"/>
    <property type="evidence" value="ECO:0007669"/>
    <property type="project" value="UniProtKB-EC"/>
</dbReference>
<reference evidence="12" key="1">
    <citation type="submission" date="2017-04" db="EMBL/GenBank/DDBJ databases">
        <title>Function of individual gut microbiota members based on whole genome sequencing of pure cultures obtained from chicken caecum.</title>
        <authorList>
            <person name="Medvecky M."/>
            <person name="Cejkova D."/>
            <person name="Polansky O."/>
            <person name="Karasova D."/>
            <person name="Kubasova T."/>
            <person name="Cizek A."/>
            <person name="Rychlik I."/>
        </authorList>
    </citation>
    <scope>NUCLEOTIDE SEQUENCE [LARGE SCALE GENOMIC DNA]</scope>
    <source>
        <strain evidence="12">An273</strain>
    </source>
</reference>
<evidence type="ECO:0000256" key="8">
    <source>
        <dbReference type="ARBA" id="ARBA00031423"/>
    </source>
</evidence>
<keyword evidence="7 10" id="KW-0119">Carbohydrate metabolism</keyword>
<evidence type="ECO:0000256" key="4">
    <source>
        <dbReference type="ARBA" id="ARBA00020295"/>
    </source>
</evidence>
<dbReference type="AlphaFoldDB" id="A0A1Y4DDY5"/>
<evidence type="ECO:0000313" key="12">
    <source>
        <dbReference type="Proteomes" id="UP000196368"/>
    </source>
</evidence>
<dbReference type="EMBL" id="NFJD01000001">
    <property type="protein sequence ID" value="OUO57333.1"/>
    <property type="molecule type" value="Genomic_DNA"/>
</dbReference>
<dbReference type="InterPro" id="IPR003385">
    <property type="entry name" value="Glyco_hydro_77"/>
</dbReference>
<gene>
    <name evidence="11" type="ORF">B5F75_00725</name>
</gene>
<dbReference type="InterPro" id="IPR017853">
    <property type="entry name" value="GH"/>
</dbReference>
<dbReference type="Gene3D" id="3.20.20.80">
    <property type="entry name" value="Glycosidases"/>
    <property type="match status" value="1"/>
</dbReference>
<comment type="catalytic activity">
    <reaction evidence="1 10">
        <text>Transfers a segment of a (1-&gt;4)-alpha-D-glucan to a new position in an acceptor, which may be glucose or a (1-&gt;4)-alpha-D-glucan.</text>
        <dbReference type="EC" id="2.4.1.25"/>
    </reaction>
</comment>
<dbReference type="SUPFAM" id="SSF51445">
    <property type="entry name" value="(Trans)glycosidases"/>
    <property type="match status" value="1"/>
</dbReference>